<dbReference type="Proteomes" id="UP000192772">
    <property type="component" value="Unassembled WGS sequence"/>
</dbReference>
<dbReference type="STRING" id="81858.BST23_24335"/>
<name>A0A0M2ZFP3_9MYCO</name>
<dbReference type="OrthoDB" id="3414915at2"/>
<dbReference type="SUPFAM" id="SSF51905">
    <property type="entry name" value="FAD/NAD(P)-binding domain"/>
    <property type="match status" value="1"/>
</dbReference>
<dbReference type="InterPro" id="IPR041654">
    <property type="entry name" value="StyA_sbd"/>
</dbReference>
<dbReference type="Gene3D" id="3.50.50.60">
    <property type="entry name" value="FAD/NAD(P)-binding domain"/>
    <property type="match status" value="2"/>
</dbReference>
<dbReference type="AlphaFoldDB" id="A0A0M2ZFP3"/>
<reference evidence="2 3" key="1">
    <citation type="submission" date="2017-02" db="EMBL/GenBank/DDBJ databases">
        <title>The new phylogeny of genus Mycobacterium.</title>
        <authorList>
            <person name="Tortoli E."/>
            <person name="Trovato A."/>
            <person name="Cirillo D.M."/>
        </authorList>
    </citation>
    <scope>NUCLEOTIDE SEQUENCE [LARGE SCALE GENOMIC DNA]</scope>
    <source>
        <strain evidence="2 3">FI-09383</strain>
    </source>
</reference>
<sequence length="414" mass="45383">MANRSITIVGAGQSGLQLAIGLLAHGYQVRIVSDRTPEEIAGGRVASSQAMGAPALNLERGLGLNLWDAEVPPIEGVSMTIAGPPGSPEGSAVRWSSRLDAVGQSVDQRVKMPRLIAEFIRRGGEFVVREAGIDDLENYTRDSELVIVAAGKGDIARLFERDDVRSTYKEPQRALALTYVDGMVPRPEYSAICYSVVPGIGEFFCFPALTLSGPCEIMVFEGIIGGPMDRWCEASTPEQHLEISKSILKEFFPWEAERCDDISLTDELGILSGRFPPTVRHPVAVLPSGAEVLGMGDVVVLNDPLTGQGSNNASRCAGVYLDAICAHEGRPFDREFKQRTFERYWDFAKYSTRWTNTMLEPPAPHAIQLHVAAMEHPEIGRRFANAIVDPEDFFSWYMDPSQADAYMASLTRSS</sequence>
<keyword evidence="2" id="KW-0436">Ligase</keyword>
<feature type="domain" description="Styrene monooxygenase StyA putative substrate binding" evidence="1">
    <location>
        <begin position="151"/>
        <end position="258"/>
    </location>
</feature>
<dbReference type="InterPro" id="IPR036188">
    <property type="entry name" value="FAD/NAD-bd_sf"/>
</dbReference>
<dbReference type="GO" id="GO:0016874">
    <property type="term" value="F:ligase activity"/>
    <property type="evidence" value="ECO:0007669"/>
    <property type="project" value="UniProtKB-KW"/>
</dbReference>
<evidence type="ECO:0000259" key="1">
    <source>
        <dbReference type="Pfam" id="PF17885"/>
    </source>
</evidence>
<proteinExistence type="predicted"/>
<gene>
    <name evidence="2" type="ORF">BST23_24335</name>
</gene>
<evidence type="ECO:0000313" key="2">
    <source>
        <dbReference type="EMBL" id="ORA59602.1"/>
    </source>
</evidence>
<dbReference type="RefSeq" id="WP_046752336.1">
    <property type="nucleotide sequence ID" value="NZ_LBNO01000036.1"/>
</dbReference>
<organism evidence="2 3">
    <name type="scientific">Mycolicibacterium elephantis</name>
    <dbReference type="NCBI Taxonomy" id="81858"/>
    <lineage>
        <taxon>Bacteria</taxon>
        <taxon>Bacillati</taxon>
        <taxon>Actinomycetota</taxon>
        <taxon>Actinomycetes</taxon>
        <taxon>Mycobacteriales</taxon>
        <taxon>Mycobacteriaceae</taxon>
        <taxon>Mycolicibacterium</taxon>
    </lineage>
</organism>
<dbReference type="Pfam" id="PF17885">
    <property type="entry name" value="Smoa_sbd"/>
    <property type="match status" value="1"/>
</dbReference>
<comment type="caution">
    <text evidence="2">The sequence shown here is derived from an EMBL/GenBank/DDBJ whole genome shotgun (WGS) entry which is preliminary data.</text>
</comment>
<evidence type="ECO:0000313" key="3">
    <source>
        <dbReference type="Proteomes" id="UP000192772"/>
    </source>
</evidence>
<dbReference type="EMBL" id="MVHP01000043">
    <property type="protein sequence ID" value="ORA59602.1"/>
    <property type="molecule type" value="Genomic_DNA"/>
</dbReference>
<protein>
    <submittedName>
        <fullName evidence="2">Alanine-phosphoribitol ligase</fullName>
    </submittedName>
</protein>
<accession>A0A0M2ZFP3</accession>
<dbReference type="Gene3D" id="3.30.9.40">
    <property type="match status" value="1"/>
</dbReference>